<comment type="caution">
    <text evidence="2">The sequence shown here is derived from an EMBL/GenBank/DDBJ whole genome shotgun (WGS) entry which is preliminary data.</text>
</comment>
<dbReference type="Proteomes" id="UP000287651">
    <property type="component" value="Unassembled WGS sequence"/>
</dbReference>
<proteinExistence type="predicted"/>
<dbReference type="AlphaFoldDB" id="A0A427ARY6"/>
<sequence>MRSDGTRGNEPNLDGPVLPSRSHLRPVRAGGKGHHRRRIPVDGTVPRYAQFLHRLIRSCQRGEKETMEPQKRPTNALFFIDGMKTPKSVVELFDRDRTGSQKLGLQFPV</sequence>
<evidence type="ECO:0000313" key="2">
    <source>
        <dbReference type="EMBL" id="RRT78988.1"/>
    </source>
</evidence>
<dbReference type="EMBL" id="AMZH03001529">
    <property type="protein sequence ID" value="RRT78988.1"/>
    <property type="molecule type" value="Genomic_DNA"/>
</dbReference>
<feature type="compositionally biased region" description="Basic residues" evidence="1">
    <location>
        <begin position="22"/>
        <end position="38"/>
    </location>
</feature>
<name>A0A427ARY6_ENSVE</name>
<accession>A0A427ARY6</accession>
<evidence type="ECO:0000256" key="1">
    <source>
        <dbReference type="SAM" id="MobiDB-lite"/>
    </source>
</evidence>
<gene>
    <name evidence="2" type="ORF">B296_00026235</name>
</gene>
<reference evidence="2 3" key="1">
    <citation type="journal article" date="2014" name="Agronomy (Basel)">
        <title>A Draft Genome Sequence for Ensete ventricosum, the Drought-Tolerant Tree Against Hunger.</title>
        <authorList>
            <person name="Harrison J."/>
            <person name="Moore K.A."/>
            <person name="Paszkiewicz K."/>
            <person name="Jones T."/>
            <person name="Grant M."/>
            <person name="Ambacheew D."/>
            <person name="Muzemil S."/>
            <person name="Studholme D.J."/>
        </authorList>
    </citation>
    <scope>NUCLEOTIDE SEQUENCE [LARGE SCALE GENOMIC DNA]</scope>
</reference>
<organism evidence="2 3">
    <name type="scientific">Ensete ventricosum</name>
    <name type="common">Abyssinian banana</name>
    <name type="synonym">Musa ensete</name>
    <dbReference type="NCBI Taxonomy" id="4639"/>
    <lineage>
        <taxon>Eukaryota</taxon>
        <taxon>Viridiplantae</taxon>
        <taxon>Streptophyta</taxon>
        <taxon>Embryophyta</taxon>
        <taxon>Tracheophyta</taxon>
        <taxon>Spermatophyta</taxon>
        <taxon>Magnoliopsida</taxon>
        <taxon>Liliopsida</taxon>
        <taxon>Zingiberales</taxon>
        <taxon>Musaceae</taxon>
        <taxon>Ensete</taxon>
    </lineage>
</organism>
<evidence type="ECO:0000313" key="3">
    <source>
        <dbReference type="Proteomes" id="UP000287651"/>
    </source>
</evidence>
<protein>
    <submittedName>
        <fullName evidence="2">Uncharacterized protein</fullName>
    </submittedName>
</protein>
<feature type="region of interest" description="Disordered" evidence="1">
    <location>
        <begin position="1"/>
        <end position="42"/>
    </location>
</feature>